<evidence type="ECO:0000313" key="2">
    <source>
        <dbReference type="EMBL" id="CEO90442.1"/>
    </source>
</evidence>
<gene>
    <name evidence="2" type="ORF">SSCH_90004</name>
</gene>
<dbReference type="Proteomes" id="UP000046155">
    <property type="component" value="Unassembled WGS sequence"/>
</dbReference>
<reference evidence="3" key="1">
    <citation type="submission" date="2015-01" db="EMBL/GenBank/DDBJ databases">
        <authorList>
            <person name="Manzoor Shahid"/>
            <person name="Zubair Saima"/>
        </authorList>
    </citation>
    <scope>NUCLEOTIDE SEQUENCE [LARGE SCALE GENOMIC DNA]</scope>
    <source>
        <strain evidence="3">Sp3</strain>
    </source>
</reference>
<dbReference type="AlphaFoldDB" id="A0A0B7MRY6"/>
<dbReference type="Gene3D" id="3.50.50.60">
    <property type="entry name" value="FAD/NAD(P)-binding domain"/>
    <property type="match status" value="2"/>
</dbReference>
<dbReference type="PROSITE" id="PS51257">
    <property type="entry name" value="PROKAR_LIPOPROTEIN"/>
    <property type="match status" value="1"/>
</dbReference>
<dbReference type="SUPFAM" id="SSF51905">
    <property type="entry name" value="FAD/NAD(P)-binding domain"/>
    <property type="match status" value="1"/>
</dbReference>
<evidence type="ECO:0000259" key="1">
    <source>
        <dbReference type="Pfam" id="PF01593"/>
    </source>
</evidence>
<dbReference type="InterPro" id="IPR036188">
    <property type="entry name" value="FAD/NAD-bd_sf"/>
</dbReference>
<accession>A0A0B7MRY6</accession>
<dbReference type="EMBL" id="CDRZ01000291">
    <property type="protein sequence ID" value="CEO90442.1"/>
    <property type="molecule type" value="Genomic_DNA"/>
</dbReference>
<protein>
    <submittedName>
        <fullName evidence="2">Phytoene dehydrogenase family</fullName>
    </submittedName>
</protein>
<feature type="domain" description="Amine oxidase" evidence="1">
    <location>
        <begin position="13"/>
        <end position="482"/>
    </location>
</feature>
<keyword evidence="3" id="KW-1185">Reference proteome</keyword>
<sequence length="499" mass="56661">MSKKSVLIIGAGLAGLAAGCYCQMNNYHTRIFELHNKPGGVATAWKRKDYIIDGGIHFIMDHKPGQPTYELYRELGAAQKNPFVDLNVYGRFYDQPTGKIIDISGDLDRVDADLKALFPEDAREIASLLAGARAMQRDGMDGMDYARPPELSDRWEGLRQLWGMRKLFRYFTGKYAKSAAKYAQDLHHPTLGQVIQYLFMPEVPVWFVMMILGMCAEGRLGLLESGSLDFAMSIEQRYQDLGGQVIYNAAVEEILVEENRAVGVRLADGREYRADIIVSAADGYSTIFKLLGGRYLNDKIKKRYTEWKLCSPSIMVSFGVAREFPETPPFNTIFLDRSLAVGGHNVDRVFLRIFNYSSKSASPGKTVVQVEFETEWDYWHNLRKEDHLLYKTEKERIAGEVLNVLEKLYPGISSQVEVTDVATPYTTWRYTRNHQGASMAWLYTPELMTTVMERTLPGLKNFYMAGQWVVGASVPGCLYSGRHITEILCRREGKQFQKC</sequence>
<dbReference type="PANTHER" id="PTHR43734:SF4">
    <property type="entry name" value="AMINE OXIDASE DOMAIN-CONTAINING PROTEIN"/>
    <property type="match status" value="1"/>
</dbReference>
<proteinExistence type="predicted"/>
<evidence type="ECO:0000313" key="3">
    <source>
        <dbReference type="Proteomes" id="UP000046155"/>
    </source>
</evidence>
<dbReference type="InterPro" id="IPR002937">
    <property type="entry name" value="Amino_oxidase"/>
</dbReference>
<name>A0A0B7MRY6_9FIRM</name>
<dbReference type="RefSeq" id="WP_044666200.1">
    <property type="nucleotide sequence ID" value="NZ_CDRZ01000291.1"/>
</dbReference>
<dbReference type="PANTHER" id="PTHR43734">
    <property type="entry name" value="PHYTOENE DESATURASE"/>
    <property type="match status" value="1"/>
</dbReference>
<organism evidence="2 3">
    <name type="scientific">Syntrophaceticus schinkii</name>
    <dbReference type="NCBI Taxonomy" id="499207"/>
    <lineage>
        <taxon>Bacteria</taxon>
        <taxon>Bacillati</taxon>
        <taxon>Bacillota</taxon>
        <taxon>Clostridia</taxon>
        <taxon>Thermoanaerobacterales</taxon>
        <taxon>Thermoanaerobacterales Family III. Incertae Sedis</taxon>
        <taxon>Syntrophaceticus</taxon>
    </lineage>
</organism>
<dbReference type="GO" id="GO:0016491">
    <property type="term" value="F:oxidoreductase activity"/>
    <property type="evidence" value="ECO:0007669"/>
    <property type="project" value="InterPro"/>
</dbReference>
<dbReference type="Pfam" id="PF01593">
    <property type="entry name" value="Amino_oxidase"/>
    <property type="match status" value="1"/>
</dbReference>